<dbReference type="Proteomes" id="UP000295165">
    <property type="component" value="Unassembled WGS sequence"/>
</dbReference>
<comment type="caution">
    <text evidence="1">The sequence shown here is derived from an EMBL/GenBank/DDBJ whole genome shotgun (WGS) entry which is preliminary data.</text>
</comment>
<accession>A0A4R8RD06</accession>
<dbReference type="AlphaFoldDB" id="A0A4R8RD06"/>
<proteinExistence type="predicted"/>
<evidence type="ECO:0000313" key="2">
    <source>
        <dbReference type="Proteomes" id="UP000295165"/>
    </source>
</evidence>
<reference evidence="1 2" key="1">
    <citation type="journal article" date="2019" name="Sci. Rep.">
        <title>Extended insight into the Mycobacterium chelonae-abscessus complex through whole genome sequencing of Mycobacterium salmoniphilum outbreak and Mycobacterium salmoniphilum-like strains.</title>
        <authorList>
            <person name="Behra P.R.K."/>
            <person name="Das S."/>
            <person name="Pettersson B.M.F."/>
            <person name="Shirreff L."/>
            <person name="DuCote T."/>
            <person name="Jacobsson K.G."/>
            <person name="Ennis D.G."/>
            <person name="Kirsebom L.A."/>
        </authorList>
    </citation>
    <scope>NUCLEOTIDE SEQUENCE [LARGE SCALE GENOMIC DNA]</scope>
    <source>
        <strain evidence="1 2">CCUG 63697</strain>
    </source>
</reference>
<dbReference type="EMBL" id="PECC01000026">
    <property type="protein sequence ID" value="TDZ52349.1"/>
    <property type="molecule type" value="Genomic_DNA"/>
</dbReference>
<protein>
    <submittedName>
        <fullName evidence="1">Uncharacterized protein</fullName>
    </submittedName>
</protein>
<sequence length="48" mass="5349">MRLVAERPEGKTEWSAMVRIAQLHRPNASPTPSVSNITPGVRGLYARF</sequence>
<organism evidence="1 2">
    <name type="scientific">Mycobacteroides franklinii</name>
    <dbReference type="NCBI Taxonomy" id="948102"/>
    <lineage>
        <taxon>Bacteria</taxon>
        <taxon>Bacillati</taxon>
        <taxon>Actinomycetota</taxon>
        <taxon>Actinomycetes</taxon>
        <taxon>Mycobacteriales</taxon>
        <taxon>Mycobacteriaceae</taxon>
        <taxon>Mycobacteroides</taxon>
    </lineage>
</organism>
<gene>
    <name evidence="1" type="ORF">CCUG63697_00827</name>
</gene>
<name>A0A4R8RD06_9MYCO</name>
<keyword evidence="2" id="KW-1185">Reference proteome</keyword>
<evidence type="ECO:0000313" key="1">
    <source>
        <dbReference type="EMBL" id="TDZ52349.1"/>
    </source>
</evidence>